<gene>
    <name evidence="5" type="ORF">AS888_03055</name>
</gene>
<organism evidence="5 6">
    <name type="scientific">Peribacillus simplex</name>
    <dbReference type="NCBI Taxonomy" id="1478"/>
    <lineage>
        <taxon>Bacteria</taxon>
        <taxon>Bacillati</taxon>
        <taxon>Bacillota</taxon>
        <taxon>Bacilli</taxon>
        <taxon>Bacillales</taxon>
        <taxon>Bacillaceae</taxon>
        <taxon>Peribacillus</taxon>
    </lineage>
</organism>
<accession>A0A109MS81</accession>
<proteinExistence type="predicted"/>
<dbReference type="GO" id="GO:0003677">
    <property type="term" value="F:DNA binding"/>
    <property type="evidence" value="ECO:0007669"/>
    <property type="project" value="UniProtKB-KW"/>
</dbReference>
<dbReference type="RefSeq" id="WP_061144477.1">
    <property type="nucleotide sequence ID" value="NZ_LNNH01000056.1"/>
</dbReference>
<comment type="caution">
    <text evidence="5">The sequence shown here is derived from an EMBL/GenBank/DDBJ whole genome shotgun (WGS) entry which is preliminary data.</text>
</comment>
<dbReference type="PANTHER" id="PTHR38445">
    <property type="entry name" value="HTH-TYPE TRANSCRIPTIONAL REPRESSOR YTRA"/>
    <property type="match status" value="1"/>
</dbReference>
<evidence type="ECO:0000256" key="2">
    <source>
        <dbReference type="ARBA" id="ARBA00023125"/>
    </source>
</evidence>
<dbReference type="PROSITE" id="PS50949">
    <property type="entry name" value="HTH_GNTR"/>
    <property type="match status" value="1"/>
</dbReference>
<dbReference type="InterPro" id="IPR036390">
    <property type="entry name" value="WH_DNA-bd_sf"/>
</dbReference>
<dbReference type="Gene3D" id="1.10.10.10">
    <property type="entry name" value="Winged helix-like DNA-binding domain superfamily/Winged helix DNA-binding domain"/>
    <property type="match status" value="1"/>
</dbReference>
<dbReference type="PANTHER" id="PTHR38445:SF9">
    <property type="entry name" value="HTH-TYPE TRANSCRIPTIONAL REPRESSOR YTRA"/>
    <property type="match status" value="1"/>
</dbReference>
<dbReference type="EMBL" id="LNNH01000056">
    <property type="protein sequence ID" value="KWW11167.1"/>
    <property type="molecule type" value="Genomic_DNA"/>
</dbReference>
<evidence type="ECO:0000259" key="4">
    <source>
        <dbReference type="PROSITE" id="PS50949"/>
    </source>
</evidence>
<reference evidence="5 6" key="1">
    <citation type="submission" date="2015-11" db="EMBL/GenBank/DDBJ databases">
        <title>Genome Sequence of Bacillus simplex strain VanAntwerpen2.</title>
        <authorList>
            <person name="Couger M.B."/>
        </authorList>
    </citation>
    <scope>NUCLEOTIDE SEQUENCE [LARGE SCALE GENOMIC DNA]</scope>
    <source>
        <strain evidence="5 6">VanAntwerpen02</strain>
    </source>
</reference>
<dbReference type="Proteomes" id="UP000064189">
    <property type="component" value="Unassembled WGS sequence"/>
</dbReference>
<keyword evidence="1" id="KW-0805">Transcription regulation</keyword>
<keyword evidence="2" id="KW-0238">DNA-binding</keyword>
<dbReference type="InterPro" id="IPR036388">
    <property type="entry name" value="WH-like_DNA-bd_sf"/>
</dbReference>
<dbReference type="GO" id="GO:0003700">
    <property type="term" value="F:DNA-binding transcription factor activity"/>
    <property type="evidence" value="ECO:0007669"/>
    <property type="project" value="InterPro"/>
</dbReference>
<dbReference type="CDD" id="cd07377">
    <property type="entry name" value="WHTH_GntR"/>
    <property type="match status" value="1"/>
</dbReference>
<feature type="domain" description="HTH gntR-type" evidence="4">
    <location>
        <begin position="10"/>
        <end position="78"/>
    </location>
</feature>
<sequence length="127" mass="14628">MIELDVQSRKPIYEQLMDKFKELMINEVLLEHNQLPSIRLLAQELTINPNTIQKAYKQLESDGYIYTLPGKGNFVAPPKSIKNSLKEVKIRNELEKVLAEAMYIGIEKHEIHRLVKDISPLRKGGDS</sequence>
<keyword evidence="3" id="KW-0804">Transcription</keyword>
<evidence type="ECO:0000313" key="5">
    <source>
        <dbReference type="EMBL" id="KWW11167.1"/>
    </source>
</evidence>
<evidence type="ECO:0000256" key="1">
    <source>
        <dbReference type="ARBA" id="ARBA00023015"/>
    </source>
</evidence>
<name>A0A109MS81_9BACI</name>
<protein>
    <submittedName>
        <fullName evidence="5">GntR family transcriptional regulator</fullName>
    </submittedName>
</protein>
<dbReference type="AlphaFoldDB" id="A0A109MS81"/>
<dbReference type="InterPro" id="IPR000524">
    <property type="entry name" value="Tscrpt_reg_HTH_GntR"/>
</dbReference>
<dbReference type="Pfam" id="PF00392">
    <property type="entry name" value="GntR"/>
    <property type="match status" value="1"/>
</dbReference>
<evidence type="ECO:0000256" key="3">
    <source>
        <dbReference type="ARBA" id="ARBA00023163"/>
    </source>
</evidence>
<dbReference type="SMART" id="SM00345">
    <property type="entry name" value="HTH_GNTR"/>
    <property type="match status" value="1"/>
</dbReference>
<evidence type="ECO:0000313" key="6">
    <source>
        <dbReference type="Proteomes" id="UP000064189"/>
    </source>
</evidence>
<dbReference type="SUPFAM" id="SSF46785">
    <property type="entry name" value="Winged helix' DNA-binding domain"/>
    <property type="match status" value="1"/>
</dbReference>
<keyword evidence="6" id="KW-1185">Reference proteome</keyword>